<feature type="region of interest" description="Disordered" evidence="1">
    <location>
        <begin position="1"/>
        <end position="25"/>
    </location>
</feature>
<protein>
    <submittedName>
        <fullName evidence="2">Uncharacterized protein</fullName>
    </submittedName>
</protein>
<name>A0AAV9ZM67_9AGAR</name>
<dbReference type="AlphaFoldDB" id="A0AAV9ZM67"/>
<sequence>MNKASALPHDSSLKHSSESAAGGDGQAPKLLPAIVWIEKEDQASVGGKLTTNLFCKGYGLQDNIRRHLEEEGLSPVNSLFQLQDAQLLEWGFLTGEIAEIKWALKKMLQKEHPKVRIIAPVIRAAKIQGGIGGPGGDGWTKGGKGGVGKGPDIDSDLLLLLREKGGAISGGIGGAGGAGRVRGTNGEGIEGSAGEGSRAVVVHVVQGGAHISGGIGGKGGRGHEDTVGGKGGAGLGPIIPTLLVGLFSQIKGKL</sequence>
<comment type="caution">
    <text evidence="2">The sequence shown here is derived from an EMBL/GenBank/DDBJ whole genome shotgun (WGS) entry which is preliminary data.</text>
</comment>
<dbReference type="Proteomes" id="UP001362999">
    <property type="component" value="Unassembled WGS sequence"/>
</dbReference>
<dbReference type="EMBL" id="JAWWNJ010000131">
    <property type="protein sequence ID" value="KAK6987500.1"/>
    <property type="molecule type" value="Genomic_DNA"/>
</dbReference>
<accession>A0AAV9ZM67</accession>
<evidence type="ECO:0000313" key="3">
    <source>
        <dbReference type="Proteomes" id="UP001362999"/>
    </source>
</evidence>
<proteinExistence type="predicted"/>
<evidence type="ECO:0000313" key="2">
    <source>
        <dbReference type="EMBL" id="KAK6987500.1"/>
    </source>
</evidence>
<keyword evidence="3" id="KW-1185">Reference proteome</keyword>
<gene>
    <name evidence="2" type="ORF">R3P38DRAFT_3101480</name>
</gene>
<organism evidence="2 3">
    <name type="scientific">Favolaschia claudopus</name>
    <dbReference type="NCBI Taxonomy" id="2862362"/>
    <lineage>
        <taxon>Eukaryota</taxon>
        <taxon>Fungi</taxon>
        <taxon>Dikarya</taxon>
        <taxon>Basidiomycota</taxon>
        <taxon>Agaricomycotina</taxon>
        <taxon>Agaricomycetes</taxon>
        <taxon>Agaricomycetidae</taxon>
        <taxon>Agaricales</taxon>
        <taxon>Marasmiineae</taxon>
        <taxon>Mycenaceae</taxon>
        <taxon>Favolaschia</taxon>
    </lineage>
</organism>
<reference evidence="2 3" key="1">
    <citation type="journal article" date="2024" name="J Genomics">
        <title>Draft genome sequencing and assembly of Favolaschia claudopus CIRM-BRFM 2984 isolated from oak limbs.</title>
        <authorList>
            <person name="Navarro D."/>
            <person name="Drula E."/>
            <person name="Chaduli D."/>
            <person name="Cazenave R."/>
            <person name="Ahrendt S."/>
            <person name="Wang J."/>
            <person name="Lipzen A."/>
            <person name="Daum C."/>
            <person name="Barry K."/>
            <person name="Grigoriev I.V."/>
            <person name="Favel A."/>
            <person name="Rosso M.N."/>
            <person name="Martin F."/>
        </authorList>
    </citation>
    <scope>NUCLEOTIDE SEQUENCE [LARGE SCALE GENOMIC DNA]</scope>
    <source>
        <strain evidence="2 3">CIRM-BRFM 2984</strain>
    </source>
</reference>
<evidence type="ECO:0000256" key="1">
    <source>
        <dbReference type="SAM" id="MobiDB-lite"/>
    </source>
</evidence>